<reference evidence="1 2" key="1">
    <citation type="journal article" date="2010" name="Stand. Genomic Sci.">
        <title>Complete genome sequence of Acetohalobium arabaticum type strain (Z-7288).</title>
        <authorList>
            <person name="Sikorski J."/>
            <person name="Lapidus A."/>
            <person name="Chertkov O."/>
            <person name="Lucas S."/>
            <person name="Copeland A."/>
            <person name="Glavina Del Rio T."/>
            <person name="Nolan M."/>
            <person name="Tice H."/>
            <person name="Cheng J.F."/>
            <person name="Han C."/>
            <person name="Brambilla E."/>
            <person name="Pitluck S."/>
            <person name="Liolios K."/>
            <person name="Ivanova N."/>
            <person name="Mavromatis K."/>
            <person name="Mikhailova N."/>
            <person name="Pati A."/>
            <person name="Bruce D."/>
            <person name="Detter C."/>
            <person name="Tapia R."/>
            <person name="Goodwin L."/>
            <person name="Chen A."/>
            <person name="Palaniappan K."/>
            <person name="Land M."/>
            <person name="Hauser L."/>
            <person name="Chang Y.J."/>
            <person name="Jeffries C.D."/>
            <person name="Rohde M."/>
            <person name="Goker M."/>
            <person name="Spring S."/>
            <person name="Woyke T."/>
            <person name="Bristow J."/>
            <person name="Eisen J.A."/>
            <person name="Markowitz V."/>
            <person name="Hugenholtz P."/>
            <person name="Kyrpides N.C."/>
            <person name="Klenk H.P."/>
        </authorList>
    </citation>
    <scope>NUCLEOTIDE SEQUENCE [LARGE SCALE GENOMIC DNA]</scope>
    <source>
        <strain evidence="2">ATCC 49924 / DSM 5501 / Z-7288</strain>
    </source>
</reference>
<keyword evidence="2" id="KW-1185">Reference proteome</keyword>
<organism evidence="1 2">
    <name type="scientific">Acetohalobium arabaticum (strain ATCC 49924 / DSM 5501 / Z-7288)</name>
    <dbReference type="NCBI Taxonomy" id="574087"/>
    <lineage>
        <taxon>Bacteria</taxon>
        <taxon>Bacillati</taxon>
        <taxon>Bacillota</taxon>
        <taxon>Clostridia</taxon>
        <taxon>Halanaerobiales</taxon>
        <taxon>Halobacteroidaceae</taxon>
        <taxon>Acetohalobium</taxon>
    </lineage>
</organism>
<dbReference type="HOGENOM" id="CLU_836051_0_0_9"/>
<dbReference type="NCBIfam" id="TIGR03157">
    <property type="entry name" value="cas_Csc2"/>
    <property type="match status" value="1"/>
</dbReference>
<dbReference type="Proteomes" id="UP000001661">
    <property type="component" value="Chromosome"/>
</dbReference>
<proteinExistence type="predicted"/>
<dbReference type="RefSeq" id="WP_013277799.1">
    <property type="nucleotide sequence ID" value="NC_014378.1"/>
</dbReference>
<gene>
    <name evidence="1" type="ordered locus">Acear_0817</name>
</gene>
<dbReference type="KEGG" id="aar:Acear_0817"/>
<accession>D9QVU4</accession>
<evidence type="ECO:0000313" key="2">
    <source>
        <dbReference type="Proteomes" id="UP000001661"/>
    </source>
</evidence>
<name>D9QVU4_ACEAZ</name>
<dbReference type="eggNOG" id="ENOG502Z850">
    <property type="taxonomic scope" value="Bacteria"/>
</dbReference>
<dbReference type="OrthoDB" id="9779926at2"/>
<evidence type="ECO:0000313" key="1">
    <source>
        <dbReference type="EMBL" id="ADL12353.1"/>
    </source>
</evidence>
<dbReference type="EMBL" id="CP002105">
    <property type="protein sequence ID" value="ADL12353.1"/>
    <property type="molecule type" value="Genomic_DNA"/>
</dbReference>
<protein>
    <submittedName>
        <fullName evidence="1">CRISPR-associated protein Csc2</fullName>
    </submittedName>
</protein>
<dbReference type="AlphaFoldDB" id="D9QVU4"/>
<sequence>MDLLDEYSDFLVDEYQNFPQSNYVNILLVRKTESETIFRTESEGGLSKEFVRITGQEEPTQRVVMTKRKQVAVERRTGRELLRRHDQLFENDGDICAMNRNTPCGECVDCMLYGFAVGSGGAQKARVITNDAYSLLPAKKVTAKRTFNALYDNGTMRDPETGETSTSLGEVEYIKPETHFIDVQTLKDVTAEELIYVLGNILRSTRYGAISSKIGKMENYLVGIYFSDCELTSNLELTQQVNQELEEVEFPLETDKIKGLAKEKMDQSLESIFGQVKVLADEKLDQLLNEIREIYQSDEQIEELLETIVKKYPGN</sequence>
<dbReference type="Pfam" id="PF18320">
    <property type="entry name" value="Csc2"/>
    <property type="match status" value="1"/>
</dbReference>
<dbReference type="STRING" id="574087.Acear_0817"/>
<dbReference type="InterPro" id="IPR017574">
    <property type="entry name" value="CRISPR-assoc_prot_Cas7/Csc2"/>
</dbReference>